<accession>A0A8D0L3B7</accession>
<keyword evidence="1" id="KW-0472">Membrane</keyword>
<organism evidence="2 3">
    <name type="scientific">Sphenodon punctatus</name>
    <name type="common">Tuatara</name>
    <name type="synonym">Hatteria punctata</name>
    <dbReference type="NCBI Taxonomy" id="8508"/>
    <lineage>
        <taxon>Eukaryota</taxon>
        <taxon>Metazoa</taxon>
        <taxon>Chordata</taxon>
        <taxon>Craniata</taxon>
        <taxon>Vertebrata</taxon>
        <taxon>Euteleostomi</taxon>
        <taxon>Lepidosauria</taxon>
        <taxon>Sphenodontia</taxon>
        <taxon>Sphenodontidae</taxon>
        <taxon>Sphenodon</taxon>
    </lineage>
</organism>
<dbReference type="InterPro" id="IPR009952">
    <property type="entry name" value="Uroplakin-2"/>
</dbReference>
<evidence type="ECO:0000313" key="2">
    <source>
        <dbReference type="Ensembl" id="ENSSPUP00000005642.1"/>
    </source>
</evidence>
<dbReference type="Proteomes" id="UP000694392">
    <property type="component" value="Unplaced"/>
</dbReference>
<proteinExistence type="predicted"/>
<sequence>GASPWPMAEGSVTGPSNLHFNLLLDFNISTPPGLLTPAFAESLLVAVPPCQFTGANANIRHFTAPPCRSRRYVLSVGDSNDGFTVTRLDAYQVTGLIPGQTYSISYSIPNKDHSVSSSNTITMQTLQRELASSCLMARSGGMVVITVLLSIAMFLLLVGLIAVLVIAGRK</sequence>
<dbReference type="GeneTree" id="ENSGT00390000006115"/>
<keyword evidence="1" id="KW-1133">Transmembrane helix</keyword>
<name>A0A8D0L3B7_SPHPU</name>
<dbReference type="AlphaFoldDB" id="A0A8D0L3B7"/>
<reference evidence="2" key="2">
    <citation type="submission" date="2025-09" db="UniProtKB">
        <authorList>
            <consortium name="Ensembl"/>
        </authorList>
    </citation>
    <scope>IDENTIFICATION</scope>
</reference>
<evidence type="ECO:0000313" key="3">
    <source>
        <dbReference type="Proteomes" id="UP000694392"/>
    </source>
</evidence>
<keyword evidence="1" id="KW-0812">Transmembrane</keyword>
<feature type="transmembrane region" description="Helical" evidence="1">
    <location>
        <begin position="142"/>
        <end position="167"/>
    </location>
</feature>
<protein>
    <submittedName>
        <fullName evidence="2">Uroplakin 2</fullName>
    </submittedName>
</protein>
<evidence type="ECO:0000256" key="1">
    <source>
        <dbReference type="SAM" id="Phobius"/>
    </source>
</evidence>
<dbReference type="Pfam" id="PF07353">
    <property type="entry name" value="Uroplakin_II"/>
    <property type="match status" value="1"/>
</dbReference>
<gene>
    <name evidence="2" type="primary">UPK2</name>
</gene>
<dbReference type="Ensembl" id="ENSSPUT00000005999.1">
    <property type="protein sequence ID" value="ENSSPUP00000005642.1"/>
    <property type="gene ID" value="ENSSPUG00000004348.1"/>
</dbReference>
<dbReference type="PANTHER" id="PTHR17573:SF0">
    <property type="entry name" value="UROPLAKIN-2"/>
    <property type="match status" value="1"/>
</dbReference>
<keyword evidence="3" id="KW-1185">Reference proteome</keyword>
<reference evidence="2" key="1">
    <citation type="submission" date="2025-08" db="UniProtKB">
        <authorList>
            <consortium name="Ensembl"/>
        </authorList>
    </citation>
    <scope>IDENTIFICATION</scope>
</reference>
<dbReference type="PANTHER" id="PTHR17573">
    <property type="entry name" value="UROPLAKIN II"/>
    <property type="match status" value="1"/>
</dbReference>